<dbReference type="Proteomes" id="UP000582974">
    <property type="component" value="Unassembled WGS sequence"/>
</dbReference>
<dbReference type="InterPro" id="IPR001387">
    <property type="entry name" value="Cro/C1-type_HTH"/>
</dbReference>
<dbReference type="Pfam" id="PF19054">
    <property type="entry name" value="DUF5753"/>
    <property type="match status" value="1"/>
</dbReference>
<dbReference type="PROSITE" id="PS50943">
    <property type="entry name" value="HTH_CROC1"/>
    <property type="match status" value="1"/>
</dbReference>
<dbReference type="CDD" id="cd00093">
    <property type="entry name" value="HTH_XRE"/>
    <property type="match status" value="1"/>
</dbReference>
<feature type="domain" description="HTH cro/C1-type" evidence="1">
    <location>
        <begin position="15"/>
        <end position="69"/>
    </location>
</feature>
<name>A0A838ACF1_9PSEU</name>
<sequence>MPGTTPKARAIGAELRRARESAGYGLRELATELGTSHASLSRWETGQRAPRPEDVAVFLTAVNAPAEQREELIELARDPDGSHWLSINMPDRQRQLATLLEIERDATAITAVSPLLIPGLLQTADYARAMMIAGDVDRDEIDMRVAVRVGRREAITRRNPARLSAVIWEPVLYQEIGGHALMADQLQTLHDYGHRDNVELRVIPTRCPWHPGLEGPFALTEFDDRDAVVHLENRISGLFLHDPDEVKRYRDAVNKVREVAMGPSDSLRLVADVINSKETTA</sequence>
<accession>A0A838ACF1</accession>
<dbReference type="EMBL" id="JACCKD010000005">
    <property type="protein sequence ID" value="MBA0126903.1"/>
    <property type="molecule type" value="Genomic_DNA"/>
</dbReference>
<dbReference type="Gene3D" id="1.10.260.40">
    <property type="entry name" value="lambda repressor-like DNA-binding domains"/>
    <property type="match status" value="1"/>
</dbReference>
<dbReference type="AlphaFoldDB" id="A0A838ACF1"/>
<gene>
    <name evidence="2" type="ORF">H0B56_15235</name>
</gene>
<reference evidence="2 3" key="1">
    <citation type="submission" date="2020-07" db="EMBL/GenBank/DDBJ databases">
        <title>Genome of Haloechinothrix sp.</title>
        <authorList>
            <person name="Tang S.-K."/>
            <person name="Yang L."/>
            <person name="Zhu W.-Y."/>
        </authorList>
    </citation>
    <scope>NUCLEOTIDE SEQUENCE [LARGE SCALE GENOMIC DNA]</scope>
    <source>
        <strain evidence="2 3">YIM 98757</strain>
    </source>
</reference>
<keyword evidence="3" id="KW-1185">Reference proteome</keyword>
<comment type="caution">
    <text evidence="2">The sequence shown here is derived from an EMBL/GenBank/DDBJ whole genome shotgun (WGS) entry which is preliminary data.</text>
</comment>
<dbReference type="InterPro" id="IPR010982">
    <property type="entry name" value="Lambda_DNA-bd_dom_sf"/>
</dbReference>
<evidence type="ECO:0000313" key="2">
    <source>
        <dbReference type="EMBL" id="MBA0126903.1"/>
    </source>
</evidence>
<dbReference type="InterPro" id="IPR043917">
    <property type="entry name" value="DUF5753"/>
</dbReference>
<dbReference type="Pfam" id="PF13560">
    <property type="entry name" value="HTH_31"/>
    <property type="match status" value="1"/>
</dbReference>
<evidence type="ECO:0000259" key="1">
    <source>
        <dbReference type="PROSITE" id="PS50943"/>
    </source>
</evidence>
<dbReference type="SMART" id="SM00530">
    <property type="entry name" value="HTH_XRE"/>
    <property type="match status" value="1"/>
</dbReference>
<organism evidence="2 3">
    <name type="scientific">Haloechinothrix aidingensis</name>
    <dbReference type="NCBI Taxonomy" id="2752311"/>
    <lineage>
        <taxon>Bacteria</taxon>
        <taxon>Bacillati</taxon>
        <taxon>Actinomycetota</taxon>
        <taxon>Actinomycetes</taxon>
        <taxon>Pseudonocardiales</taxon>
        <taxon>Pseudonocardiaceae</taxon>
        <taxon>Haloechinothrix</taxon>
    </lineage>
</organism>
<proteinExistence type="predicted"/>
<dbReference type="RefSeq" id="WP_180893723.1">
    <property type="nucleotide sequence ID" value="NZ_JACCKD010000005.1"/>
</dbReference>
<dbReference type="SUPFAM" id="SSF47413">
    <property type="entry name" value="lambda repressor-like DNA-binding domains"/>
    <property type="match status" value="1"/>
</dbReference>
<evidence type="ECO:0000313" key="3">
    <source>
        <dbReference type="Proteomes" id="UP000582974"/>
    </source>
</evidence>
<dbReference type="GO" id="GO:0003677">
    <property type="term" value="F:DNA binding"/>
    <property type="evidence" value="ECO:0007669"/>
    <property type="project" value="InterPro"/>
</dbReference>
<protein>
    <submittedName>
        <fullName evidence="2">Helix-turn-helix domain-containing protein</fullName>
    </submittedName>
</protein>